<gene>
    <name evidence="2" type="ORF">IFM53868_03312</name>
</gene>
<dbReference type="Proteomes" id="UP000465266">
    <property type="component" value="Unassembled WGS sequence"/>
</dbReference>
<name>A0ABQ1AHK1_9EURO</name>
<feature type="compositionally biased region" description="Basic and acidic residues" evidence="1">
    <location>
        <begin position="93"/>
        <end position="104"/>
    </location>
</feature>
<evidence type="ECO:0000256" key="1">
    <source>
        <dbReference type="SAM" id="MobiDB-lite"/>
    </source>
</evidence>
<dbReference type="EMBL" id="BLKG01000025">
    <property type="protein sequence ID" value="GFF81957.1"/>
    <property type="molecule type" value="Genomic_DNA"/>
</dbReference>
<proteinExistence type="predicted"/>
<evidence type="ECO:0000313" key="2">
    <source>
        <dbReference type="EMBL" id="GFF81957.1"/>
    </source>
</evidence>
<reference evidence="2 3" key="1">
    <citation type="submission" date="2020-01" db="EMBL/GenBank/DDBJ databases">
        <title>Draft genome sequence of Aspergillus udagawae IFM 53868.</title>
        <authorList>
            <person name="Takahashi H."/>
            <person name="Yaguchi T."/>
        </authorList>
    </citation>
    <scope>NUCLEOTIDE SEQUENCE [LARGE SCALE GENOMIC DNA]</scope>
    <source>
        <strain evidence="2 3">IFM 53868</strain>
    </source>
</reference>
<evidence type="ECO:0000313" key="3">
    <source>
        <dbReference type="Proteomes" id="UP000465266"/>
    </source>
</evidence>
<feature type="region of interest" description="Disordered" evidence="1">
    <location>
        <begin position="93"/>
        <end position="112"/>
    </location>
</feature>
<organism evidence="2 3">
    <name type="scientific">Aspergillus udagawae</name>
    <dbReference type="NCBI Taxonomy" id="91492"/>
    <lineage>
        <taxon>Eukaryota</taxon>
        <taxon>Fungi</taxon>
        <taxon>Dikarya</taxon>
        <taxon>Ascomycota</taxon>
        <taxon>Pezizomycotina</taxon>
        <taxon>Eurotiomycetes</taxon>
        <taxon>Eurotiomycetidae</taxon>
        <taxon>Eurotiales</taxon>
        <taxon>Aspergillaceae</taxon>
        <taxon>Aspergillus</taxon>
        <taxon>Aspergillus subgen. Fumigati</taxon>
    </lineage>
</organism>
<sequence length="112" mass="12648">MSIQPYDTLLTFHDEYRAEAYQSLNNLKKHIQVTHKDDSCVLTSKGGAPSTKEQQIAINPRASPLPLPKDGLVHMTNMRKMTKEMGSTVPCEACKEKEKPKESDLEFTGYSY</sequence>
<keyword evidence="3" id="KW-1185">Reference proteome</keyword>
<comment type="caution">
    <text evidence="2">The sequence shown here is derived from an EMBL/GenBank/DDBJ whole genome shotgun (WGS) entry which is preliminary data.</text>
</comment>
<accession>A0ABQ1AHK1</accession>
<protein>
    <submittedName>
        <fullName evidence="2">Uncharacterized protein</fullName>
    </submittedName>
</protein>